<dbReference type="EMBL" id="CDQK01000006">
    <property type="protein sequence ID" value="CEP24567.1"/>
    <property type="molecule type" value="Genomic_DNA"/>
</dbReference>
<evidence type="ECO:0000313" key="4">
    <source>
        <dbReference type="Proteomes" id="UP000038830"/>
    </source>
</evidence>
<dbReference type="Proteomes" id="UP000038830">
    <property type="component" value="Unassembled WGS sequence"/>
</dbReference>
<feature type="compositionally biased region" description="Low complexity" evidence="1">
    <location>
        <begin position="133"/>
        <end position="146"/>
    </location>
</feature>
<feature type="compositionally biased region" description="Polar residues" evidence="1">
    <location>
        <begin position="519"/>
        <end position="533"/>
    </location>
</feature>
<gene>
    <name evidence="3" type="ORF">BN1211_5423</name>
</gene>
<evidence type="ECO:0000313" key="3">
    <source>
        <dbReference type="EMBL" id="CEP24567.1"/>
    </source>
</evidence>
<feature type="region of interest" description="Disordered" evidence="1">
    <location>
        <begin position="480"/>
        <end position="572"/>
    </location>
</feature>
<dbReference type="InterPro" id="IPR019236">
    <property type="entry name" value="APP1_cat"/>
</dbReference>
<feature type="compositionally biased region" description="Pro residues" evidence="1">
    <location>
        <begin position="542"/>
        <end position="557"/>
    </location>
</feature>
<evidence type="ECO:0000259" key="2">
    <source>
        <dbReference type="Pfam" id="PF09949"/>
    </source>
</evidence>
<name>A0A0H5C926_CYBJN</name>
<proteinExistence type="predicted"/>
<feature type="compositionally biased region" description="Low complexity" evidence="1">
    <location>
        <begin position="158"/>
        <end position="170"/>
    </location>
</feature>
<evidence type="ECO:0000256" key="1">
    <source>
        <dbReference type="SAM" id="MobiDB-lite"/>
    </source>
</evidence>
<feature type="compositionally biased region" description="Polar residues" evidence="1">
    <location>
        <begin position="562"/>
        <end position="572"/>
    </location>
</feature>
<organism evidence="3 4">
    <name type="scientific">Cyberlindnera jadinii (strain ATCC 18201 / CBS 1600 / BCRC 20928 / JCM 3617 / NBRC 0987 / NRRL Y-1542)</name>
    <name type="common">Torula yeast</name>
    <name type="synonym">Candida utilis</name>
    <dbReference type="NCBI Taxonomy" id="983966"/>
    <lineage>
        <taxon>Eukaryota</taxon>
        <taxon>Fungi</taxon>
        <taxon>Dikarya</taxon>
        <taxon>Ascomycota</taxon>
        <taxon>Saccharomycotina</taxon>
        <taxon>Saccharomycetes</taxon>
        <taxon>Phaffomycetales</taxon>
        <taxon>Phaffomycetaceae</taxon>
        <taxon>Cyberlindnera</taxon>
    </lineage>
</organism>
<accession>A0A0H5C926</accession>
<protein>
    <recommendedName>
        <fullName evidence="2">Phosphatidate phosphatase APP1 catalytic domain-containing protein</fullName>
    </recommendedName>
</protein>
<reference evidence="4" key="1">
    <citation type="journal article" date="2015" name="J. Biotechnol.">
        <title>The structure of the Cyberlindnera jadinii genome and its relation to Candida utilis analyzed by the occurrence of single nucleotide polymorphisms.</title>
        <authorList>
            <person name="Rupp O."/>
            <person name="Brinkrolf K."/>
            <person name="Buerth C."/>
            <person name="Kunigo M."/>
            <person name="Schneider J."/>
            <person name="Jaenicke S."/>
            <person name="Goesmann A."/>
            <person name="Puehler A."/>
            <person name="Jaeger K.-E."/>
            <person name="Ernst J.F."/>
        </authorList>
    </citation>
    <scope>NUCLEOTIDE SEQUENCE [LARGE SCALE GENOMIC DNA]</scope>
    <source>
        <strain evidence="4">ATCC 18201 / CBS 1600 / BCRC 20928 / JCM 3617 / NBRC 0987 / NRRL Y-1542</strain>
    </source>
</reference>
<dbReference type="AlphaFoldDB" id="A0A0H5C926"/>
<sequence length="624" mass="69555">MDSRSKRQRLKDLVKTTRDVYIPSLSNTITQLASEATTRALGTQQEGGSTANQPNSNIKGAHVVIYPHFTRRSGDGVYYTQAHGWVYSTEGSVRKKKIILALAKQLTKSNNQAVSDMAATQLDEQLSSFNDPSDSASTISTSSELTHNSAGSIRRADTSSSQGSTSSNGSDVDDVVKERVAAFVNKSVGNAELIIAVSGSEEGQLTIVELLTDTNGNFNTDVVTPYKPTAIHVSLALDESIMNVRDTIFAGDSQYCVISDIDDTIKRTGVCGDKRAVFRNIFAENIESWEIPGAADCYRYLQQRLDVSFFYVSNSPYQLFGNLSRFFEMFEFPLGSMYLKKYTGNYLNSLMEQSHARKKAPLERILHHYKDRKFFLIGDTSEQDLEAYVDIAREHPDNISAIYLRVAEGSMTTATFKTLNDIINKRSTPLNETPGDMKEKLDQLRTSEQNLIDLDDDEAPKITKQEMEHLVQISEEIAEEKEELEEGTTDDFFANQTPRPHSETHHKKPPQVPKKPNYLKSTHVSDQLDQSEASSSPKPISSAPPLPRRPIPTPPPKAKVGSTPTPSFSSNGTLFETEESVEWIERILTSLIVINKANPNIRLKLFNEFADIQDEMSTIVKNKL</sequence>
<feature type="compositionally biased region" description="Acidic residues" evidence="1">
    <location>
        <begin position="480"/>
        <end position="489"/>
    </location>
</feature>
<dbReference type="GO" id="GO:0030479">
    <property type="term" value="C:actin cortical patch"/>
    <property type="evidence" value="ECO:0007669"/>
    <property type="project" value="TreeGrafter"/>
</dbReference>
<dbReference type="GO" id="GO:0008195">
    <property type="term" value="F:phosphatidate phosphatase activity"/>
    <property type="evidence" value="ECO:0007669"/>
    <property type="project" value="InterPro"/>
</dbReference>
<feature type="region of interest" description="Disordered" evidence="1">
    <location>
        <begin position="127"/>
        <end position="171"/>
    </location>
</feature>
<dbReference type="Pfam" id="PF09949">
    <property type="entry name" value="APP1_cat"/>
    <property type="match status" value="1"/>
</dbReference>
<dbReference type="PANTHER" id="PTHR28208">
    <property type="entry name" value="PHOSPHATIDATE PHOSPHATASE APP1"/>
    <property type="match status" value="1"/>
</dbReference>
<dbReference type="PANTHER" id="PTHR28208:SF3">
    <property type="entry name" value="PHOSPHATIDATE PHOSPHATASE APP1"/>
    <property type="match status" value="1"/>
</dbReference>
<feature type="domain" description="Phosphatidate phosphatase APP1 catalytic" evidence="2">
    <location>
        <begin position="256"/>
        <end position="405"/>
    </location>
</feature>
<dbReference type="InterPro" id="IPR052935">
    <property type="entry name" value="Mg2+_PAP"/>
</dbReference>